<dbReference type="GO" id="GO:0006816">
    <property type="term" value="P:calcium ion transport"/>
    <property type="evidence" value="ECO:0007669"/>
    <property type="project" value="InterPro"/>
</dbReference>
<dbReference type="PANTHER" id="PTHR45816">
    <property type="entry name" value="MIR DOMAIN-CONTAINING PROTEIN"/>
    <property type="match status" value="1"/>
</dbReference>
<dbReference type="InterPro" id="IPR013662">
    <property type="entry name" value="RIH_assoc-dom"/>
</dbReference>
<dbReference type="AlphaFoldDB" id="A0A3M7PEA9"/>
<sequence length="372" mass="42471">MALKEIKNNSNFFPNDFNDVLRIKNALSSDTDLLKTPELNKKIQSLDSKSTFSAMDSVLNFKSKSYLKELSPCSLILARPCQNDSFSAKINTDLVKQNSLPEDIAINYLRYQSNNKSSYNLVCETLQFLDSLCGSTTGGLGLLGLWINENNFHLVNQTLETLTEYCQGPCRVNQSSIINHESNGIDIIIALILNDIQPLSRNNLEIFYSLKLNASKMLLALLESNDDSANAERIRNVCEFKNIVLCRVAFCKSRLLRRNNLKCLEMLIQLGIVSFYCQVNYRFFDPDLGQASLEVSFAQYCIILNIRFIIVIAHFLIRTQDRSDLVLHCLEASSAKRILLHLFDLEKQLQFGKKCFQIVPQGYNYYFKSPKF</sequence>
<evidence type="ECO:0000313" key="2">
    <source>
        <dbReference type="EMBL" id="RMZ97090.1"/>
    </source>
</evidence>
<dbReference type="STRING" id="10195.A0A3M7PEA9"/>
<dbReference type="InterPro" id="IPR015925">
    <property type="entry name" value="Ryanodine_IP3_receptor"/>
</dbReference>
<comment type="caution">
    <text evidence="2">The sequence shown here is derived from an EMBL/GenBank/DDBJ whole genome shotgun (WGS) entry which is preliminary data.</text>
</comment>
<dbReference type="Proteomes" id="UP000276133">
    <property type="component" value="Unassembled WGS sequence"/>
</dbReference>
<proteinExistence type="predicted"/>
<dbReference type="EMBL" id="REGN01011652">
    <property type="protein sequence ID" value="RMZ97090.1"/>
    <property type="molecule type" value="Genomic_DNA"/>
</dbReference>
<organism evidence="2 3">
    <name type="scientific">Brachionus plicatilis</name>
    <name type="common">Marine rotifer</name>
    <name type="synonym">Brachionus muelleri</name>
    <dbReference type="NCBI Taxonomy" id="10195"/>
    <lineage>
        <taxon>Eukaryota</taxon>
        <taxon>Metazoa</taxon>
        <taxon>Spiralia</taxon>
        <taxon>Gnathifera</taxon>
        <taxon>Rotifera</taxon>
        <taxon>Eurotatoria</taxon>
        <taxon>Monogononta</taxon>
        <taxon>Pseudotrocha</taxon>
        <taxon>Ploima</taxon>
        <taxon>Brachionidae</taxon>
        <taxon>Brachionus</taxon>
    </lineage>
</organism>
<accession>A0A3M7PEA9</accession>
<gene>
    <name evidence="2" type="ORF">BpHYR1_008551</name>
</gene>
<name>A0A3M7PEA9_BRAPC</name>
<dbReference type="PANTHER" id="PTHR45816:SF3">
    <property type="entry name" value="INOSITOL 1,4,5-TRISPHOSPHATE RECEPTOR"/>
    <property type="match status" value="1"/>
</dbReference>
<protein>
    <submittedName>
        <fullName evidence="2">Inositol 1-4-5-trisphosphate receptor type 2</fullName>
    </submittedName>
</protein>
<feature type="domain" description="RyR/IP3R Homology associated" evidence="1">
    <location>
        <begin position="107"/>
        <end position="191"/>
    </location>
</feature>
<keyword evidence="3" id="KW-1185">Reference proteome</keyword>
<evidence type="ECO:0000313" key="3">
    <source>
        <dbReference type="Proteomes" id="UP000276133"/>
    </source>
</evidence>
<dbReference type="OrthoDB" id="300855at2759"/>
<evidence type="ECO:0000259" key="1">
    <source>
        <dbReference type="Pfam" id="PF08454"/>
    </source>
</evidence>
<reference evidence="2 3" key="1">
    <citation type="journal article" date="2018" name="Sci. Rep.">
        <title>Genomic signatures of local adaptation to the degree of environmental predictability in rotifers.</title>
        <authorList>
            <person name="Franch-Gras L."/>
            <person name="Hahn C."/>
            <person name="Garcia-Roger E.M."/>
            <person name="Carmona M.J."/>
            <person name="Serra M."/>
            <person name="Gomez A."/>
        </authorList>
    </citation>
    <scope>NUCLEOTIDE SEQUENCE [LARGE SCALE GENOMIC DNA]</scope>
    <source>
        <strain evidence="2">HYR1</strain>
    </source>
</reference>
<keyword evidence="2" id="KW-0675">Receptor</keyword>
<dbReference type="Pfam" id="PF08454">
    <property type="entry name" value="RIH_assoc"/>
    <property type="match status" value="1"/>
</dbReference>